<dbReference type="PANTHER" id="PTHR10380:SF241">
    <property type="entry name" value="CUTICULAR PROTEIN 47EG-RELATED"/>
    <property type="match status" value="1"/>
</dbReference>
<evidence type="ECO:0000256" key="3">
    <source>
        <dbReference type="SAM" id="SignalP"/>
    </source>
</evidence>
<name>A0A482VAK1_ASBVE</name>
<dbReference type="InterPro" id="IPR050468">
    <property type="entry name" value="Cuticle_Struct_Prot"/>
</dbReference>
<comment type="caution">
    <text evidence="4">The sequence shown here is derived from an EMBL/GenBank/DDBJ whole genome shotgun (WGS) entry which is preliminary data.</text>
</comment>
<sequence length="117" mass="13160">MKVVVFLVLTSLVQANDEHLAKTVRQLNVISPDGSYNYAYETENQIFAEQQGFLKDENTQEVQGQYQFTSPEGQIFRVAYVADENGFHPQGEHLPTPPPVPPAIQRALDYLSTLSPH</sequence>
<dbReference type="Proteomes" id="UP000292052">
    <property type="component" value="Unassembled WGS sequence"/>
</dbReference>
<reference evidence="4 5" key="1">
    <citation type="submission" date="2017-03" db="EMBL/GenBank/DDBJ databases">
        <title>Genome of the blue death feigning beetle - Asbolus verrucosus.</title>
        <authorList>
            <person name="Rider S.D."/>
        </authorList>
    </citation>
    <scope>NUCLEOTIDE SEQUENCE [LARGE SCALE GENOMIC DNA]</scope>
    <source>
        <strain evidence="4">Butters</strain>
        <tissue evidence="4">Head and leg muscle</tissue>
    </source>
</reference>
<dbReference type="EMBL" id="QDEB01120492">
    <property type="protein sequence ID" value="RZB40274.1"/>
    <property type="molecule type" value="Genomic_DNA"/>
</dbReference>
<dbReference type="PANTHER" id="PTHR10380">
    <property type="entry name" value="CUTICLE PROTEIN"/>
    <property type="match status" value="1"/>
</dbReference>
<dbReference type="InterPro" id="IPR000618">
    <property type="entry name" value="Insect_cuticle"/>
</dbReference>
<dbReference type="PRINTS" id="PR00947">
    <property type="entry name" value="CUTICLE"/>
</dbReference>
<keyword evidence="1 2" id="KW-0193">Cuticle</keyword>
<dbReference type="GO" id="GO:0008010">
    <property type="term" value="F:structural constituent of chitin-based larval cuticle"/>
    <property type="evidence" value="ECO:0007669"/>
    <property type="project" value="TreeGrafter"/>
</dbReference>
<gene>
    <name evidence="4" type="ORF">BDFB_009920</name>
</gene>
<evidence type="ECO:0000313" key="4">
    <source>
        <dbReference type="EMBL" id="RZB40274.1"/>
    </source>
</evidence>
<organism evidence="4 5">
    <name type="scientific">Asbolus verrucosus</name>
    <name type="common">Desert ironclad beetle</name>
    <dbReference type="NCBI Taxonomy" id="1661398"/>
    <lineage>
        <taxon>Eukaryota</taxon>
        <taxon>Metazoa</taxon>
        <taxon>Ecdysozoa</taxon>
        <taxon>Arthropoda</taxon>
        <taxon>Hexapoda</taxon>
        <taxon>Insecta</taxon>
        <taxon>Pterygota</taxon>
        <taxon>Neoptera</taxon>
        <taxon>Endopterygota</taxon>
        <taxon>Coleoptera</taxon>
        <taxon>Polyphaga</taxon>
        <taxon>Cucujiformia</taxon>
        <taxon>Tenebrionidae</taxon>
        <taxon>Pimeliinae</taxon>
        <taxon>Asbolus</taxon>
    </lineage>
</organism>
<feature type="signal peptide" evidence="3">
    <location>
        <begin position="1"/>
        <end position="15"/>
    </location>
</feature>
<feature type="chain" id="PRO_5019781216" evidence="3">
    <location>
        <begin position="16"/>
        <end position="117"/>
    </location>
</feature>
<dbReference type="STRING" id="1661398.A0A482VAK1"/>
<dbReference type="Pfam" id="PF00379">
    <property type="entry name" value="Chitin_bind_4"/>
    <property type="match status" value="1"/>
</dbReference>
<accession>A0A482VAK1</accession>
<keyword evidence="3" id="KW-0732">Signal</keyword>
<evidence type="ECO:0000313" key="5">
    <source>
        <dbReference type="Proteomes" id="UP000292052"/>
    </source>
</evidence>
<dbReference type="GO" id="GO:0062129">
    <property type="term" value="C:chitin-based extracellular matrix"/>
    <property type="evidence" value="ECO:0007669"/>
    <property type="project" value="TreeGrafter"/>
</dbReference>
<dbReference type="AlphaFoldDB" id="A0A482VAK1"/>
<keyword evidence="5" id="KW-1185">Reference proteome</keyword>
<dbReference type="InterPro" id="IPR031311">
    <property type="entry name" value="CHIT_BIND_RR_consensus"/>
</dbReference>
<evidence type="ECO:0000256" key="1">
    <source>
        <dbReference type="ARBA" id="ARBA00022460"/>
    </source>
</evidence>
<proteinExistence type="predicted"/>
<dbReference type="OrthoDB" id="6372059at2759"/>
<dbReference type="PROSITE" id="PS00233">
    <property type="entry name" value="CHIT_BIND_RR_1"/>
    <property type="match status" value="1"/>
</dbReference>
<evidence type="ECO:0000256" key="2">
    <source>
        <dbReference type="PROSITE-ProRule" id="PRU00497"/>
    </source>
</evidence>
<protein>
    <submittedName>
        <fullName evidence="4">Chitin bind 4 domain containing protein</fullName>
    </submittedName>
</protein>
<dbReference type="PROSITE" id="PS51155">
    <property type="entry name" value="CHIT_BIND_RR_2"/>
    <property type="match status" value="1"/>
</dbReference>